<dbReference type="EC" id="4.2.1.109" evidence="6"/>
<evidence type="ECO:0000256" key="3">
    <source>
        <dbReference type="ARBA" id="ARBA00022833"/>
    </source>
</evidence>
<proteinExistence type="inferred from homology"/>
<evidence type="ECO:0000256" key="1">
    <source>
        <dbReference type="ARBA" id="ARBA00022605"/>
    </source>
</evidence>
<dbReference type="KEGG" id="paur:FGL86_08005"/>
<comment type="cofactor">
    <cofactor evidence="6">
        <name>Zn(2+)</name>
        <dbReference type="ChEBI" id="CHEBI:29105"/>
    </cofactor>
    <text evidence="6">Binds 1 zinc ion per subunit.</text>
</comment>
<dbReference type="NCBIfam" id="TIGR03328">
    <property type="entry name" value="salvage_mtnB"/>
    <property type="match status" value="1"/>
</dbReference>
<dbReference type="InterPro" id="IPR017714">
    <property type="entry name" value="MethylthioRu-1-P_deHdtase_MtnB"/>
</dbReference>
<organism evidence="8 9">
    <name type="scientific">Pistricoccus aurantiacus</name>
    <dbReference type="NCBI Taxonomy" id="1883414"/>
    <lineage>
        <taxon>Bacteria</taxon>
        <taxon>Pseudomonadati</taxon>
        <taxon>Pseudomonadota</taxon>
        <taxon>Gammaproteobacteria</taxon>
        <taxon>Oceanospirillales</taxon>
        <taxon>Halomonadaceae</taxon>
        <taxon>Pistricoccus</taxon>
    </lineage>
</organism>
<evidence type="ECO:0000259" key="7">
    <source>
        <dbReference type="SMART" id="SM01007"/>
    </source>
</evidence>
<keyword evidence="3 6" id="KW-0862">Zinc</keyword>
<dbReference type="InterPro" id="IPR036409">
    <property type="entry name" value="Aldolase_II/adducin_N_sf"/>
</dbReference>
<dbReference type="PANTHER" id="PTHR10640">
    <property type="entry name" value="METHYLTHIORIBULOSE-1-PHOSPHATE DEHYDRATASE"/>
    <property type="match status" value="1"/>
</dbReference>
<comment type="similarity">
    <text evidence="6">Belongs to the aldolase class II family. MtnB subfamily.</text>
</comment>
<dbReference type="SMART" id="SM01007">
    <property type="entry name" value="Aldolase_II"/>
    <property type="match status" value="1"/>
</dbReference>
<comment type="pathway">
    <text evidence="6">Amino-acid biosynthesis; L-methionine biosynthesis via salvage pathway; L-methionine from S-methyl-5-thio-alpha-D-ribose 1-phosphate: step 2/6.</text>
</comment>
<comment type="catalytic activity">
    <reaction evidence="6">
        <text>5-(methylsulfanyl)-D-ribulose 1-phosphate = 5-methylsulfanyl-2,3-dioxopentyl phosphate + H2O</text>
        <dbReference type="Rhea" id="RHEA:15549"/>
        <dbReference type="ChEBI" id="CHEBI:15377"/>
        <dbReference type="ChEBI" id="CHEBI:58548"/>
        <dbReference type="ChEBI" id="CHEBI:58828"/>
        <dbReference type="EC" id="4.2.1.109"/>
    </reaction>
</comment>
<dbReference type="Proteomes" id="UP000321272">
    <property type="component" value="Chromosome"/>
</dbReference>
<accession>A0A5B8SW93</accession>
<dbReference type="Pfam" id="PF00596">
    <property type="entry name" value="Aldolase_II"/>
    <property type="match status" value="1"/>
</dbReference>
<evidence type="ECO:0000313" key="9">
    <source>
        <dbReference type="Proteomes" id="UP000321272"/>
    </source>
</evidence>
<evidence type="ECO:0000256" key="5">
    <source>
        <dbReference type="ARBA" id="ARBA00023239"/>
    </source>
</evidence>
<evidence type="ECO:0000256" key="6">
    <source>
        <dbReference type="HAMAP-Rule" id="MF_01677"/>
    </source>
</evidence>
<keyword evidence="2 6" id="KW-0479">Metal-binding</keyword>
<dbReference type="EMBL" id="CP042382">
    <property type="protein sequence ID" value="QEA39020.1"/>
    <property type="molecule type" value="Genomic_DNA"/>
</dbReference>
<feature type="binding site" evidence="6">
    <location>
        <position position="100"/>
    </location>
    <ligand>
        <name>Zn(2+)</name>
        <dbReference type="ChEBI" id="CHEBI:29105"/>
    </ligand>
</feature>
<dbReference type="GO" id="GO:0005737">
    <property type="term" value="C:cytoplasm"/>
    <property type="evidence" value="ECO:0007669"/>
    <property type="project" value="UniProtKB-UniRule"/>
</dbReference>
<feature type="domain" description="Class II aldolase/adducin N-terminal" evidence="7">
    <location>
        <begin position="12"/>
        <end position="199"/>
    </location>
</feature>
<comment type="function">
    <text evidence="6">Catalyzes the dehydration of methylthioribulose-1-phosphate (MTRu-1-P) into 2,3-diketo-5-methylthiopentyl-1-phosphate (DK-MTP-1-P).</text>
</comment>
<reference evidence="8 9" key="1">
    <citation type="submission" date="2019-06" db="EMBL/GenBank/DDBJ databases">
        <title>Genome analyses of bacteria isolated from kimchi.</title>
        <authorList>
            <person name="Lee S."/>
            <person name="Ahn S."/>
            <person name="Roh S."/>
        </authorList>
    </citation>
    <scope>NUCLEOTIDE SEQUENCE [LARGE SCALE GENOMIC DNA]</scope>
    <source>
        <strain evidence="8 9">CBA4606</strain>
    </source>
</reference>
<evidence type="ECO:0000256" key="4">
    <source>
        <dbReference type="ARBA" id="ARBA00023167"/>
    </source>
</evidence>
<dbReference type="UniPathway" id="UPA00904">
    <property type="reaction ID" value="UER00875"/>
</dbReference>
<keyword evidence="1 6" id="KW-0028">Amino-acid biosynthesis</keyword>
<dbReference type="PANTHER" id="PTHR10640:SF7">
    <property type="entry name" value="METHYLTHIORIBULOSE-1-PHOSPHATE DEHYDRATASE"/>
    <property type="match status" value="1"/>
</dbReference>
<dbReference type="InterPro" id="IPR001303">
    <property type="entry name" value="Aldolase_II/adducin_N"/>
</dbReference>
<gene>
    <name evidence="6" type="primary">mtnB</name>
    <name evidence="8" type="ORF">FGL86_08005</name>
</gene>
<name>A0A5B8SW93_9GAMM</name>
<evidence type="ECO:0000256" key="2">
    <source>
        <dbReference type="ARBA" id="ARBA00022723"/>
    </source>
</evidence>
<protein>
    <recommendedName>
        <fullName evidence="6">Methylthioribulose-1-phosphate dehydratase</fullName>
        <shortName evidence="6">MTRu-1-P dehydratase</shortName>
        <ecNumber evidence="6">4.2.1.109</ecNumber>
    </recommendedName>
</protein>
<dbReference type="HAMAP" id="MF_01677">
    <property type="entry name" value="Salvage_MtnB"/>
    <property type="match status" value="1"/>
</dbReference>
<dbReference type="GO" id="GO:0019509">
    <property type="term" value="P:L-methionine salvage from methylthioadenosine"/>
    <property type="evidence" value="ECO:0007669"/>
    <property type="project" value="UniProtKB-UniRule"/>
</dbReference>
<dbReference type="NCBIfam" id="NF006672">
    <property type="entry name" value="PRK09220.1"/>
    <property type="match status" value="1"/>
</dbReference>
<dbReference type="AlphaFoldDB" id="A0A5B8SW93"/>
<feature type="binding site" evidence="6">
    <location>
        <position position="98"/>
    </location>
    <ligand>
        <name>Zn(2+)</name>
        <dbReference type="ChEBI" id="CHEBI:29105"/>
    </ligand>
</feature>
<dbReference type="Gene3D" id="3.40.225.10">
    <property type="entry name" value="Class II aldolase/adducin N-terminal domain"/>
    <property type="match status" value="1"/>
</dbReference>
<evidence type="ECO:0000313" key="8">
    <source>
        <dbReference type="EMBL" id="QEA39020.1"/>
    </source>
</evidence>
<sequence>MIDLERLAQAQQAIVDAGETLYRAGQVPATGGNFSLRLDESHMAVTASGCHKGRLTPADILVTDLEAIPLEPHRKPSAEALLHGRLYADRPRTGAVLHTHSKAATLLSLIEPGKTLWLSGYELLKALEGVASHDERVAIPIFDNTQDMRALADQVGERLAHEASVAYLIRGHGLYTWATDMKACLRQVEALDFLFDCELFLRR</sequence>
<dbReference type="SUPFAM" id="SSF53639">
    <property type="entry name" value="AraD/HMP-PK domain-like"/>
    <property type="match status" value="1"/>
</dbReference>
<dbReference type="OrthoDB" id="9805559at2"/>
<dbReference type="GO" id="GO:0046570">
    <property type="term" value="F:methylthioribulose 1-phosphate dehydratase activity"/>
    <property type="evidence" value="ECO:0007669"/>
    <property type="project" value="UniProtKB-UniRule"/>
</dbReference>
<keyword evidence="4 6" id="KW-0486">Methionine biosynthesis</keyword>
<dbReference type="GO" id="GO:0008270">
    <property type="term" value="F:zinc ion binding"/>
    <property type="evidence" value="ECO:0007669"/>
    <property type="project" value="UniProtKB-UniRule"/>
</dbReference>
<dbReference type="GO" id="GO:0005996">
    <property type="term" value="P:monosaccharide metabolic process"/>
    <property type="evidence" value="ECO:0007669"/>
    <property type="project" value="UniProtKB-ARBA"/>
</dbReference>
<dbReference type="RefSeq" id="WP_147184076.1">
    <property type="nucleotide sequence ID" value="NZ_CP042382.1"/>
</dbReference>
<keyword evidence="5 6" id="KW-0456">Lyase</keyword>
<keyword evidence="9" id="KW-1185">Reference proteome</keyword>